<gene>
    <name evidence="2" type="ORF">F511_39956</name>
</gene>
<feature type="compositionally biased region" description="Basic residues" evidence="1">
    <location>
        <begin position="97"/>
        <end position="114"/>
    </location>
</feature>
<name>A0A2Z7DA03_9LAMI</name>
<evidence type="ECO:0000256" key="1">
    <source>
        <dbReference type="SAM" id="MobiDB-lite"/>
    </source>
</evidence>
<feature type="compositionally biased region" description="Basic and acidic residues" evidence="1">
    <location>
        <begin position="269"/>
        <end position="307"/>
    </location>
</feature>
<dbReference type="PANTHER" id="PTHR36808">
    <property type="entry name" value="TRANSCRIPTIONAL REGULATOR ATRX-LIKE PROTEIN"/>
    <property type="match status" value="1"/>
</dbReference>
<dbReference type="PANTHER" id="PTHR36808:SF1">
    <property type="entry name" value="TRANSCRIPTIONAL REGULATOR ATRX-LIKE PROTEIN"/>
    <property type="match status" value="1"/>
</dbReference>
<keyword evidence="3" id="KW-1185">Reference proteome</keyword>
<accession>A0A2Z7DA03</accession>
<proteinExistence type="predicted"/>
<dbReference type="Proteomes" id="UP000250235">
    <property type="component" value="Unassembled WGS sequence"/>
</dbReference>
<dbReference type="AlphaFoldDB" id="A0A2Z7DA03"/>
<feature type="compositionally biased region" description="Low complexity" evidence="1">
    <location>
        <begin position="42"/>
        <end position="56"/>
    </location>
</feature>
<feature type="region of interest" description="Disordered" evidence="1">
    <location>
        <begin position="408"/>
        <end position="500"/>
    </location>
</feature>
<feature type="compositionally biased region" description="Low complexity" evidence="1">
    <location>
        <begin position="75"/>
        <end position="93"/>
    </location>
</feature>
<feature type="compositionally biased region" description="Basic and acidic residues" evidence="1">
    <location>
        <begin position="173"/>
        <end position="185"/>
    </location>
</feature>
<feature type="compositionally biased region" description="Basic and acidic residues" evidence="1">
    <location>
        <begin position="435"/>
        <end position="456"/>
    </location>
</feature>
<dbReference type="EMBL" id="KQ987847">
    <property type="protein sequence ID" value="KZV56699.1"/>
    <property type="molecule type" value="Genomic_DNA"/>
</dbReference>
<feature type="region of interest" description="Disordered" evidence="1">
    <location>
        <begin position="265"/>
        <end position="313"/>
    </location>
</feature>
<evidence type="ECO:0000313" key="3">
    <source>
        <dbReference type="Proteomes" id="UP000250235"/>
    </source>
</evidence>
<feature type="compositionally biased region" description="Low complexity" evidence="1">
    <location>
        <begin position="1"/>
        <end position="10"/>
    </location>
</feature>
<reference evidence="2 3" key="1">
    <citation type="journal article" date="2015" name="Proc. Natl. Acad. Sci. U.S.A.">
        <title>The resurrection genome of Boea hygrometrica: A blueprint for survival of dehydration.</title>
        <authorList>
            <person name="Xiao L."/>
            <person name="Yang G."/>
            <person name="Zhang L."/>
            <person name="Yang X."/>
            <person name="Zhao S."/>
            <person name="Ji Z."/>
            <person name="Zhou Q."/>
            <person name="Hu M."/>
            <person name="Wang Y."/>
            <person name="Chen M."/>
            <person name="Xu Y."/>
            <person name="Jin H."/>
            <person name="Xiao X."/>
            <person name="Hu G."/>
            <person name="Bao F."/>
            <person name="Hu Y."/>
            <person name="Wan P."/>
            <person name="Li L."/>
            <person name="Deng X."/>
            <person name="Kuang T."/>
            <person name="Xiang C."/>
            <person name="Zhu J.K."/>
            <person name="Oliver M.J."/>
            <person name="He Y."/>
        </authorList>
    </citation>
    <scope>NUCLEOTIDE SEQUENCE [LARGE SCALE GENOMIC DNA]</scope>
    <source>
        <strain evidence="3">cv. XS01</strain>
    </source>
</reference>
<organism evidence="2 3">
    <name type="scientific">Dorcoceras hygrometricum</name>
    <dbReference type="NCBI Taxonomy" id="472368"/>
    <lineage>
        <taxon>Eukaryota</taxon>
        <taxon>Viridiplantae</taxon>
        <taxon>Streptophyta</taxon>
        <taxon>Embryophyta</taxon>
        <taxon>Tracheophyta</taxon>
        <taxon>Spermatophyta</taxon>
        <taxon>Magnoliopsida</taxon>
        <taxon>eudicotyledons</taxon>
        <taxon>Gunneridae</taxon>
        <taxon>Pentapetalae</taxon>
        <taxon>asterids</taxon>
        <taxon>lamiids</taxon>
        <taxon>Lamiales</taxon>
        <taxon>Gesneriaceae</taxon>
        <taxon>Didymocarpoideae</taxon>
        <taxon>Trichosporeae</taxon>
        <taxon>Loxocarpinae</taxon>
        <taxon>Dorcoceras</taxon>
    </lineage>
</organism>
<dbReference type="OrthoDB" id="786617at2759"/>
<feature type="compositionally biased region" description="Basic residues" evidence="1">
    <location>
        <begin position="11"/>
        <end position="33"/>
    </location>
</feature>
<protein>
    <submittedName>
        <fullName evidence="2">Uncharacterized protein</fullName>
    </submittedName>
</protein>
<feature type="compositionally biased region" description="Basic residues" evidence="1">
    <location>
        <begin position="124"/>
        <end position="150"/>
    </location>
</feature>
<feature type="region of interest" description="Disordered" evidence="1">
    <location>
        <begin position="1"/>
        <end position="196"/>
    </location>
</feature>
<feature type="compositionally biased region" description="Basic and acidic residues" evidence="1">
    <location>
        <begin position="410"/>
        <end position="425"/>
    </location>
</feature>
<feature type="compositionally biased region" description="Polar residues" evidence="1">
    <location>
        <begin position="488"/>
        <end position="500"/>
    </location>
</feature>
<sequence>MAGKTSSSRSKSSKKRRNNISSKLLKKKTRRKESKLLHSPESDSLCSKKTLSTSSESDYRTRKNKSKKSPRDDSASSYSDDYSLTSASDSLSTHDGKSHKRWKALPQGRKKRPRKSADSDAESRRRKRSRGRHIFKSRSKTLKKKSRRHFTSSSSSDSESCSTYDTSSSDSMGDGKHRWSKMIHDKKIKSSIGRESHMDCKKFKARSPSASSCSACRDYDVIVDQIDKALDHRISVDRSEEALVPADNSRRLKSVIAIVSRCSDEEENKWEKDPQKEEIVCDHDDYPSPKSTDIKEGVNKKVSDDQSHGTSNKRIRVKNVESKVNLPMKSGTIGNEGYNADDSWSHEAHKIRSENGEEIHVSVNFAPLDGNKKDGIADDLELILRQKALENLRRFKGELQGTRKGIGLDAKNKNVNESSIKRNDNSQKISTEPNSFHDREMDKSRPTFPEVKKYSEDTATDPPKAPVVLAVNDTSQAAGEHSSKEQQNEANSGSELEQKTMTVLRGGEVVQVSYKVYIPKRAPAPARRQLRR</sequence>
<evidence type="ECO:0000313" key="2">
    <source>
        <dbReference type="EMBL" id="KZV56699.1"/>
    </source>
</evidence>
<feature type="compositionally biased region" description="Low complexity" evidence="1">
    <location>
        <begin position="151"/>
        <end position="171"/>
    </location>
</feature>